<dbReference type="EMBL" id="JAIZAY010000001">
    <property type="protein sequence ID" value="KAJ8049172.1"/>
    <property type="molecule type" value="Genomic_DNA"/>
</dbReference>
<evidence type="ECO:0000259" key="2">
    <source>
        <dbReference type="PROSITE" id="PS50228"/>
    </source>
</evidence>
<feature type="transmembrane region" description="Helical" evidence="1">
    <location>
        <begin position="224"/>
        <end position="245"/>
    </location>
</feature>
<dbReference type="Proteomes" id="UP001152320">
    <property type="component" value="Chromosome 1"/>
</dbReference>
<dbReference type="GO" id="GO:0030246">
    <property type="term" value="F:carbohydrate binding"/>
    <property type="evidence" value="ECO:0007669"/>
    <property type="project" value="InterPro"/>
</dbReference>
<reference evidence="3" key="1">
    <citation type="submission" date="2021-10" db="EMBL/GenBank/DDBJ databases">
        <title>Tropical sea cucumber genome reveals ecological adaptation and Cuvierian tubules defense mechanism.</title>
        <authorList>
            <person name="Chen T."/>
        </authorList>
    </citation>
    <scope>NUCLEOTIDE SEQUENCE</scope>
    <source>
        <strain evidence="3">Nanhai2018</strain>
        <tissue evidence="3">Muscle</tissue>
    </source>
</reference>
<keyword evidence="1" id="KW-1133">Transmembrane helix</keyword>
<dbReference type="InterPro" id="IPR043159">
    <property type="entry name" value="Lectin_gal-bd_sf"/>
</dbReference>
<dbReference type="Pfam" id="PF02140">
    <property type="entry name" value="SUEL_Lectin"/>
    <property type="match status" value="1"/>
</dbReference>
<feature type="domain" description="SUEL-type lectin" evidence="2">
    <location>
        <begin position="1"/>
        <end position="76"/>
    </location>
</feature>
<evidence type="ECO:0000313" key="3">
    <source>
        <dbReference type="EMBL" id="KAJ8049172.1"/>
    </source>
</evidence>
<evidence type="ECO:0000256" key="1">
    <source>
        <dbReference type="SAM" id="Phobius"/>
    </source>
</evidence>
<accession>A0A9Q1CNU6</accession>
<keyword evidence="1" id="KW-0472">Membrane</keyword>
<dbReference type="InterPro" id="IPR000922">
    <property type="entry name" value="Lectin_gal-bd_dom"/>
</dbReference>
<dbReference type="Gene3D" id="2.60.120.740">
    <property type="match status" value="1"/>
</dbReference>
<name>A0A9Q1CNU6_HOLLE</name>
<gene>
    <name evidence="3" type="ORF">HOLleu_01794</name>
</gene>
<dbReference type="AlphaFoldDB" id="A0A9Q1CNU6"/>
<evidence type="ECO:0000313" key="4">
    <source>
        <dbReference type="Proteomes" id="UP001152320"/>
    </source>
</evidence>
<comment type="caution">
    <text evidence="3">The sequence shown here is derived from an EMBL/GenBank/DDBJ whole genome shotgun (WGS) entry which is preliminary data.</text>
</comment>
<dbReference type="PROSITE" id="PS50228">
    <property type="entry name" value="SUEL_LECTIN"/>
    <property type="match status" value="1"/>
</dbReference>
<keyword evidence="1" id="KW-0812">Transmembrane</keyword>
<keyword evidence="4" id="KW-1185">Reference proteome</keyword>
<proteinExistence type="predicted"/>
<dbReference type="PANTHER" id="PTHR46780">
    <property type="entry name" value="PROTEIN EVA-1"/>
    <property type="match status" value="1"/>
</dbReference>
<sequence length="285" mass="31562">MDALYGYDWDDSEPMNQCTRRVLIEEGELCSAGNAKQIVSNICNDKVNCSVTASNRVFGDPCKDTRKYLRVNYTCVYSLTSPSIQPCETTTPSYANATLRLEGSIPGGTTYREQTTNFAESKSSGLKSPSLQLYEDATTPDANVTTQLEGNRQDGTTYPEQTTYFSESSLSGLTSFLLTLLYEDSATSESEVSSPLQGNLPHVTSQPEQYLDFSESKLSAFETLWPKAIGIISVIALMFSIAVIVKKKQAKNRKTAPTTNSGHFVYPRNEDRMYMYSLNNPNIIV</sequence>
<protein>
    <submittedName>
        <fullName evidence="3">D-galactoside-specific lectin</fullName>
    </submittedName>
</protein>
<organism evidence="3 4">
    <name type="scientific">Holothuria leucospilota</name>
    <name type="common">Black long sea cucumber</name>
    <name type="synonym">Mertensiothuria leucospilota</name>
    <dbReference type="NCBI Taxonomy" id="206669"/>
    <lineage>
        <taxon>Eukaryota</taxon>
        <taxon>Metazoa</taxon>
        <taxon>Echinodermata</taxon>
        <taxon>Eleutherozoa</taxon>
        <taxon>Echinozoa</taxon>
        <taxon>Holothuroidea</taxon>
        <taxon>Aspidochirotacea</taxon>
        <taxon>Aspidochirotida</taxon>
        <taxon>Holothuriidae</taxon>
        <taxon>Holothuria</taxon>
    </lineage>
</organism>
<dbReference type="OrthoDB" id="5970528at2759"/>